<accession>A0A2P5A696</accession>
<evidence type="ECO:0000256" key="1">
    <source>
        <dbReference type="SAM" id="MobiDB-lite"/>
    </source>
</evidence>
<proteinExistence type="predicted"/>
<name>A0A2P5A696_PARAD</name>
<gene>
    <name evidence="2" type="ORF">PanWU01x14_364750</name>
</gene>
<feature type="compositionally biased region" description="Basic and acidic residues" evidence="1">
    <location>
        <begin position="105"/>
        <end position="122"/>
    </location>
</feature>
<feature type="region of interest" description="Disordered" evidence="1">
    <location>
        <begin position="105"/>
        <end position="129"/>
    </location>
</feature>
<protein>
    <submittedName>
        <fullName evidence="2">Uncharacterized protein</fullName>
    </submittedName>
</protein>
<reference evidence="3" key="1">
    <citation type="submission" date="2016-06" db="EMBL/GenBank/DDBJ databases">
        <title>Parallel loss of symbiosis genes in relatives of nitrogen-fixing non-legume Parasponia.</title>
        <authorList>
            <person name="Van Velzen R."/>
            <person name="Holmer R."/>
            <person name="Bu F."/>
            <person name="Rutten L."/>
            <person name="Van Zeijl A."/>
            <person name="Liu W."/>
            <person name="Santuari L."/>
            <person name="Cao Q."/>
            <person name="Sharma T."/>
            <person name="Shen D."/>
            <person name="Roswanjaya Y."/>
            <person name="Wardhani T."/>
            <person name="Kalhor M.S."/>
            <person name="Jansen J."/>
            <person name="Van den Hoogen J."/>
            <person name="Gungor B."/>
            <person name="Hartog M."/>
            <person name="Hontelez J."/>
            <person name="Verver J."/>
            <person name="Yang W.-C."/>
            <person name="Schijlen E."/>
            <person name="Repin R."/>
            <person name="Schilthuizen M."/>
            <person name="Schranz E."/>
            <person name="Heidstra R."/>
            <person name="Miyata K."/>
            <person name="Fedorova E."/>
            <person name="Kohlen W."/>
            <person name="Bisseling T."/>
            <person name="Smit S."/>
            <person name="Geurts R."/>
        </authorList>
    </citation>
    <scope>NUCLEOTIDE SEQUENCE [LARGE SCALE GENOMIC DNA]</scope>
    <source>
        <strain evidence="3">cv. WU1-14</strain>
    </source>
</reference>
<sequence length="146" mass="16114">LKLEISKKMTTFNPSKMGLRYIYLDDPYDETNLTGPIGGRMDVGIFASDEKTEAAISPPLAMAGSFGALQLVGAGSWWPGGAPPVVCLAGRWLAAARRLPPVVCGREKQKERERSGGSERRERERRKRTGHVALSYRAVQFFKNCT</sequence>
<comment type="caution">
    <text evidence="2">The sequence shown here is derived from an EMBL/GenBank/DDBJ whole genome shotgun (WGS) entry which is preliminary data.</text>
</comment>
<dbReference type="EMBL" id="JXTB01000876">
    <property type="protein sequence ID" value="PON32039.1"/>
    <property type="molecule type" value="Genomic_DNA"/>
</dbReference>
<keyword evidence="3" id="KW-1185">Reference proteome</keyword>
<dbReference type="Proteomes" id="UP000237105">
    <property type="component" value="Unassembled WGS sequence"/>
</dbReference>
<dbReference type="AlphaFoldDB" id="A0A2P5A696"/>
<feature type="non-terminal residue" evidence="2">
    <location>
        <position position="1"/>
    </location>
</feature>
<organism evidence="2 3">
    <name type="scientific">Parasponia andersonii</name>
    <name type="common">Sponia andersonii</name>
    <dbReference type="NCBI Taxonomy" id="3476"/>
    <lineage>
        <taxon>Eukaryota</taxon>
        <taxon>Viridiplantae</taxon>
        <taxon>Streptophyta</taxon>
        <taxon>Embryophyta</taxon>
        <taxon>Tracheophyta</taxon>
        <taxon>Spermatophyta</taxon>
        <taxon>Magnoliopsida</taxon>
        <taxon>eudicotyledons</taxon>
        <taxon>Gunneridae</taxon>
        <taxon>Pentapetalae</taxon>
        <taxon>rosids</taxon>
        <taxon>fabids</taxon>
        <taxon>Rosales</taxon>
        <taxon>Cannabaceae</taxon>
        <taxon>Parasponia</taxon>
    </lineage>
</organism>
<evidence type="ECO:0000313" key="3">
    <source>
        <dbReference type="Proteomes" id="UP000237105"/>
    </source>
</evidence>
<evidence type="ECO:0000313" key="2">
    <source>
        <dbReference type="EMBL" id="PON32039.1"/>
    </source>
</evidence>